<comment type="caution">
    <text evidence="1">The sequence shown here is derived from an EMBL/GenBank/DDBJ whole genome shotgun (WGS) entry which is preliminary data.</text>
</comment>
<dbReference type="EMBL" id="LCIR01000035">
    <property type="protein sequence ID" value="KKT58320.1"/>
    <property type="molecule type" value="Genomic_DNA"/>
</dbReference>
<evidence type="ECO:0000313" key="1">
    <source>
        <dbReference type="EMBL" id="KKT58320.1"/>
    </source>
</evidence>
<evidence type="ECO:0000313" key="2">
    <source>
        <dbReference type="Proteomes" id="UP000034087"/>
    </source>
</evidence>
<sequence length="128" mass="14836">MSLTGHLIFAVVYNPYNVFHQHLIGRFALLEKLIPSLNDVSVAITAENIRFYKFKEGSEIEMRVRIKNNQLLCAVGEDRHSNEGTLFYLTSGLNRDHPWAWLDEKGETWLTTEDFGRYLTNLKHLLIA</sequence>
<name>A0A0G1IGN1_9BACT</name>
<organism evidence="1 2">
    <name type="scientific">Candidatus Giovannonibacteria bacterium GW2011_GWA1_44_25</name>
    <dbReference type="NCBI Taxonomy" id="1618645"/>
    <lineage>
        <taxon>Bacteria</taxon>
        <taxon>Candidatus Giovannoniibacteriota</taxon>
    </lineage>
</organism>
<accession>A0A0G1IGN1</accession>
<dbReference type="Proteomes" id="UP000034087">
    <property type="component" value="Unassembled WGS sequence"/>
</dbReference>
<dbReference type="AlphaFoldDB" id="A0A0G1IGN1"/>
<proteinExistence type="predicted"/>
<protein>
    <submittedName>
        <fullName evidence="1">Uncharacterized protein</fullName>
    </submittedName>
</protein>
<gene>
    <name evidence="1" type="ORF">UW53_C0035G0002</name>
</gene>
<reference evidence="1 2" key="1">
    <citation type="journal article" date="2015" name="Nature">
        <title>rRNA introns, odd ribosomes, and small enigmatic genomes across a large radiation of phyla.</title>
        <authorList>
            <person name="Brown C.T."/>
            <person name="Hug L.A."/>
            <person name="Thomas B.C."/>
            <person name="Sharon I."/>
            <person name="Castelle C.J."/>
            <person name="Singh A."/>
            <person name="Wilkins M.J."/>
            <person name="Williams K.H."/>
            <person name="Banfield J.F."/>
        </authorList>
    </citation>
    <scope>NUCLEOTIDE SEQUENCE [LARGE SCALE GENOMIC DNA]</scope>
</reference>